<dbReference type="KEGG" id="xyk:GT347_01900"/>
<dbReference type="InterPro" id="IPR000847">
    <property type="entry name" value="LysR_HTH_N"/>
</dbReference>
<organism evidence="6 7">
    <name type="scientific">Xylophilus rhododendri</name>
    <dbReference type="NCBI Taxonomy" id="2697032"/>
    <lineage>
        <taxon>Bacteria</taxon>
        <taxon>Pseudomonadati</taxon>
        <taxon>Pseudomonadota</taxon>
        <taxon>Betaproteobacteria</taxon>
        <taxon>Burkholderiales</taxon>
        <taxon>Xylophilus</taxon>
    </lineage>
</organism>
<proteinExistence type="inferred from homology"/>
<dbReference type="InterPro" id="IPR050389">
    <property type="entry name" value="LysR-type_TF"/>
</dbReference>
<accession>A0A857J181</accession>
<dbReference type="InterPro" id="IPR036390">
    <property type="entry name" value="WH_DNA-bd_sf"/>
</dbReference>
<keyword evidence="2" id="KW-0805">Transcription regulation</keyword>
<dbReference type="GO" id="GO:0003677">
    <property type="term" value="F:DNA binding"/>
    <property type="evidence" value="ECO:0007669"/>
    <property type="project" value="UniProtKB-KW"/>
</dbReference>
<dbReference type="PANTHER" id="PTHR30118:SF15">
    <property type="entry name" value="TRANSCRIPTIONAL REGULATORY PROTEIN"/>
    <property type="match status" value="1"/>
</dbReference>
<comment type="similarity">
    <text evidence="1">Belongs to the LysR transcriptional regulatory family.</text>
</comment>
<evidence type="ECO:0000256" key="4">
    <source>
        <dbReference type="ARBA" id="ARBA00023163"/>
    </source>
</evidence>
<name>A0A857J181_9BURK</name>
<dbReference type="AlphaFoldDB" id="A0A857J181"/>
<reference evidence="6 7" key="1">
    <citation type="submission" date="2020-01" db="EMBL/GenBank/DDBJ databases">
        <title>Genome sequencing of strain KACC 21265.</title>
        <authorList>
            <person name="Heo J."/>
            <person name="Kim S.-J."/>
            <person name="Kim J.-S."/>
            <person name="Hong S.-B."/>
            <person name="Kwon S.-W."/>
        </authorList>
    </citation>
    <scope>NUCLEOTIDE SEQUENCE [LARGE SCALE GENOMIC DNA]</scope>
    <source>
        <strain evidence="6 7">KACC 21265</strain>
    </source>
</reference>
<dbReference type="InterPro" id="IPR005119">
    <property type="entry name" value="LysR_subst-bd"/>
</dbReference>
<dbReference type="SUPFAM" id="SSF53850">
    <property type="entry name" value="Periplasmic binding protein-like II"/>
    <property type="match status" value="1"/>
</dbReference>
<keyword evidence="7" id="KW-1185">Reference proteome</keyword>
<dbReference type="InterPro" id="IPR037402">
    <property type="entry name" value="YidZ_PBP2"/>
</dbReference>
<dbReference type="Proteomes" id="UP000464787">
    <property type="component" value="Chromosome"/>
</dbReference>
<dbReference type="SUPFAM" id="SSF46785">
    <property type="entry name" value="Winged helix' DNA-binding domain"/>
    <property type="match status" value="1"/>
</dbReference>
<dbReference type="PROSITE" id="PS50931">
    <property type="entry name" value="HTH_LYSR"/>
    <property type="match status" value="1"/>
</dbReference>
<dbReference type="PANTHER" id="PTHR30118">
    <property type="entry name" value="HTH-TYPE TRANSCRIPTIONAL REGULATOR LEUO-RELATED"/>
    <property type="match status" value="1"/>
</dbReference>
<evidence type="ECO:0000256" key="2">
    <source>
        <dbReference type="ARBA" id="ARBA00023015"/>
    </source>
</evidence>
<dbReference type="CDD" id="cd08417">
    <property type="entry name" value="PBP2_Nitroaromatics_like"/>
    <property type="match status" value="1"/>
</dbReference>
<dbReference type="Gene3D" id="3.40.190.10">
    <property type="entry name" value="Periplasmic binding protein-like II"/>
    <property type="match status" value="2"/>
</dbReference>
<protein>
    <submittedName>
        <fullName evidence="6">LysR family transcriptional regulator</fullName>
    </submittedName>
</protein>
<dbReference type="Gene3D" id="1.10.10.10">
    <property type="entry name" value="Winged helix-like DNA-binding domain superfamily/Winged helix DNA-binding domain"/>
    <property type="match status" value="1"/>
</dbReference>
<keyword evidence="4" id="KW-0804">Transcription</keyword>
<evidence type="ECO:0000256" key="3">
    <source>
        <dbReference type="ARBA" id="ARBA00023125"/>
    </source>
</evidence>
<evidence type="ECO:0000259" key="5">
    <source>
        <dbReference type="PROSITE" id="PS50931"/>
    </source>
</evidence>
<dbReference type="PRINTS" id="PR00039">
    <property type="entry name" value="HTHLYSR"/>
</dbReference>
<feature type="domain" description="HTH lysR-type" evidence="5">
    <location>
        <begin position="20"/>
        <end position="77"/>
    </location>
</feature>
<dbReference type="Pfam" id="PF00126">
    <property type="entry name" value="HTH_1"/>
    <property type="match status" value="1"/>
</dbReference>
<dbReference type="InterPro" id="IPR036388">
    <property type="entry name" value="WH-like_DNA-bd_sf"/>
</dbReference>
<dbReference type="Pfam" id="PF03466">
    <property type="entry name" value="LysR_substrate"/>
    <property type="match status" value="1"/>
</dbReference>
<gene>
    <name evidence="6" type="ORF">GT347_01900</name>
</gene>
<dbReference type="GO" id="GO:0003700">
    <property type="term" value="F:DNA-binding transcription factor activity"/>
    <property type="evidence" value="ECO:0007669"/>
    <property type="project" value="InterPro"/>
</dbReference>
<sequence>MFGILHMRRMNNAAMNLRGIDLNLLVVFEALIEERSVTRAAARLGMTQPAVSHALKRLRLTFGGEMLVRTAHGMEPTPEAVKLATAFRAALGQIESVLNVERGFDPARARRTFHLSVSDYVGELLLPRLCLALRRTAPDIGLTVQYVGDQPVPDVIAYEGVEIHLSVESRAATPMRSQRLLEDRFMVIMRKDHPAAALPWDLDAYLAQPHLKVTGVGSNAIDNVLAQCGRARRVMMRVPSWQGMLPVIASTDLVAAIPGRWMGTQRFAEHCVARPLPIELALTLDIAWHPRNDADSGHTWFRELIRQTVEGIGA</sequence>
<evidence type="ECO:0000313" key="6">
    <source>
        <dbReference type="EMBL" id="QHI96852.1"/>
    </source>
</evidence>
<evidence type="ECO:0000313" key="7">
    <source>
        <dbReference type="Proteomes" id="UP000464787"/>
    </source>
</evidence>
<dbReference type="EMBL" id="CP047650">
    <property type="protein sequence ID" value="QHI96852.1"/>
    <property type="molecule type" value="Genomic_DNA"/>
</dbReference>
<evidence type="ECO:0000256" key="1">
    <source>
        <dbReference type="ARBA" id="ARBA00009437"/>
    </source>
</evidence>
<keyword evidence="3" id="KW-0238">DNA-binding</keyword>